<dbReference type="GO" id="GO:0050832">
    <property type="term" value="P:defense response to fungus"/>
    <property type="evidence" value="ECO:0007669"/>
    <property type="project" value="UniProtKB-KW"/>
</dbReference>
<sequence length="77" mass="8951">MMNKSFLSMLLLVLLIFFSSSEEMMGRGAEARICKSRNHHYHGLCFSHKCATRCRREGYTGGHCHHFPRHCYCTHSC</sequence>
<accession>A0A6J1F0X5</accession>
<proteinExistence type="predicted"/>
<organism evidence="7 8">
    <name type="scientific">Cucurbita moschata</name>
    <name type="common">Winter crookneck squash</name>
    <name type="synonym">Cucurbita pepo var. moschata</name>
    <dbReference type="NCBI Taxonomy" id="3662"/>
    <lineage>
        <taxon>Eukaryota</taxon>
        <taxon>Viridiplantae</taxon>
        <taxon>Streptophyta</taxon>
        <taxon>Embryophyta</taxon>
        <taxon>Tracheophyta</taxon>
        <taxon>Spermatophyta</taxon>
        <taxon>Magnoliopsida</taxon>
        <taxon>eudicotyledons</taxon>
        <taxon>Gunneridae</taxon>
        <taxon>Pentapetalae</taxon>
        <taxon>rosids</taxon>
        <taxon>fabids</taxon>
        <taxon>Cucurbitales</taxon>
        <taxon>Cucurbitaceae</taxon>
        <taxon>Cucurbiteae</taxon>
        <taxon>Cucurbita</taxon>
    </lineage>
</organism>
<evidence type="ECO:0000256" key="1">
    <source>
        <dbReference type="ARBA" id="ARBA00022529"/>
    </source>
</evidence>
<feature type="domain" description="Knottins-like" evidence="6">
    <location>
        <begin position="33"/>
        <end position="77"/>
    </location>
</feature>
<evidence type="ECO:0000313" key="8">
    <source>
        <dbReference type="RefSeq" id="XP_022931975.1"/>
    </source>
</evidence>
<keyword evidence="3 5" id="KW-0732">Signal</keyword>
<dbReference type="SUPFAM" id="SSF57095">
    <property type="entry name" value="Scorpion toxin-like"/>
    <property type="match status" value="1"/>
</dbReference>
<feature type="signal peptide" evidence="5">
    <location>
        <begin position="1"/>
        <end position="21"/>
    </location>
</feature>
<keyword evidence="7" id="KW-1185">Reference proteome</keyword>
<dbReference type="Gene3D" id="3.30.30.10">
    <property type="entry name" value="Knottin, scorpion toxin-like"/>
    <property type="match status" value="1"/>
</dbReference>
<dbReference type="GO" id="GO:0031640">
    <property type="term" value="P:killing of cells of another organism"/>
    <property type="evidence" value="ECO:0007669"/>
    <property type="project" value="UniProtKB-KW"/>
</dbReference>
<dbReference type="PANTHER" id="PTHR33147:SF130">
    <property type="entry name" value="DEFENSIN-LIKE PROTEIN 1"/>
    <property type="match status" value="1"/>
</dbReference>
<evidence type="ECO:0000313" key="7">
    <source>
        <dbReference type="Proteomes" id="UP000504609"/>
    </source>
</evidence>
<gene>
    <name evidence="8" type="primary">LOC111438310</name>
    <name evidence="9" type="synonym">LOC111440534</name>
</gene>
<keyword evidence="1" id="KW-0929">Antimicrobial</keyword>
<dbReference type="RefSeq" id="XP_022933317.1">
    <property type="nucleotide sequence ID" value="XM_023077549.1"/>
</dbReference>
<keyword evidence="4" id="KW-1015">Disulfide bond</keyword>
<dbReference type="KEGG" id="cmos:111440534"/>
<protein>
    <submittedName>
        <fullName evidence="8 9">Defensin-like protein 1</fullName>
    </submittedName>
</protein>
<reference evidence="8 9" key="1">
    <citation type="submission" date="2025-04" db="UniProtKB">
        <authorList>
            <consortium name="RefSeq"/>
        </authorList>
    </citation>
    <scope>IDENTIFICATION</scope>
    <source>
        <tissue evidence="8 9">Young leaves</tissue>
    </source>
</reference>
<dbReference type="PRINTS" id="PR00288">
    <property type="entry name" value="PUROTHIONIN"/>
</dbReference>
<evidence type="ECO:0000256" key="4">
    <source>
        <dbReference type="ARBA" id="ARBA00023157"/>
    </source>
</evidence>
<keyword evidence="2" id="KW-0295">Fungicide</keyword>
<evidence type="ECO:0000256" key="5">
    <source>
        <dbReference type="SAM" id="SignalP"/>
    </source>
</evidence>
<dbReference type="InterPro" id="IPR003614">
    <property type="entry name" value="Knottins"/>
</dbReference>
<evidence type="ECO:0000259" key="6">
    <source>
        <dbReference type="SMART" id="SM00505"/>
    </source>
</evidence>
<dbReference type="RefSeq" id="XP_022931975.1">
    <property type="nucleotide sequence ID" value="XM_023076207.1"/>
</dbReference>
<dbReference type="Pfam" id="PF00304">
    <property type="entry name" value="Gamma-thionin"/>
    <property type="match status" value="1"/>
</dbReference>
<feature type="chain" id="PRO_5044638496" evidence="5">
    <location>
        <begin position="22"/>
        <end position="77"/>
    </location>
</feature>
<dbReference type="SMART" id="SM00505">
    <property type="entry name" value="Knot1"/>
    <property type="match status" value="1"/>
</dbReference>
<dbReference type="GeneID" id="111438310"/>
<evidence type="ECO:0000313" key="9">
    <source>
        <dbReference type="RefSeq" id="XP_022933317.1"/>
    </source>
</evidence>
<evidence type="ECO:0000256" key="3">
    <source>
        <dbReference type="ARBA" id="ARBA00022729"/>
    </source>
</evidence>
<dbReference type="PANTHER" id="PTHR33147">
    <property type="entry name" value="DEFENSIN-LIKE PROTEIN 1"/>
    <property type="match status" value="1"/>
</dbReference>
<dbReference type="AlphaFoldDB" id="A0A6J1F0X5"/>
<dbReference type="InterPro" id="IPR036574">
    <property type="entry name" value="Scorpion_toxin-like_sf"/>
</dbReference>
<dbReference type="KEGG" id="cmos:111438310"/>
<name>A0A6J1F0X5_CUCMO</name>
<evidence type="ECO:0000256" key="2">
    <source>
        <dbReference type="ARBA" id="ARBA00022577"/>
    </source>
</evidence>
<dbReference type="Proteomes" id="UP000504609">
    <property type="component" value="Unplaced"/>
</dbReference>
<dbReference type="InterPro" id="IPR008176">
    <property type="entry name" value="Defensin_plant"/>
</dbReference>